<dbReference type="Pfam" id="PF13671">
    <property type="entry name" value="AAA_33"/>
    <property type="match status" value="1"/>
</dbReference>
<evidence type="ECO:0000313" key="2">
    <source>
        <dbReference type="EMBL" id="GAA0533963.1"/>
    </source>
</evidence>
<dbReference type="SUPFAM" id="SSF52540">
    <property type="entry name" value="P-loop containing nucleoside triphosphate hydrolases"/>
    <property type="match status" value="1"/>
</dbReference>
<protein>
    <submittedName>
        <fullName evidence="2">AAA family ATPase</fullName>
    </submittedName>
</protein>
<organism evidence="2 3">
    <name type="scientific">Saccharopolyspora erythraea</name>
    <name type="common">Streptomyces erythraeus</name>
    <dbReference type="NCBI Taxonomy" id="1836"/>
    <lineage>
        <taxon>Bacteria</taxon>
        <taxon>Bacillati</taxon>
        <taxon>Actinomycetota</taxon>
        <taxon>Actinomycetes</taxon>
        <taxon>Pseudonocardiales</taxon>
        <taxon>Pseudonocardiaceae</taxon>
        <taxon>Saccharopolyspora</taxon>
    </lineage>
</organism>
<accession>A0ABN1D5Q0</accession>
<dbReference type="PANTHER" id="PTHR43883:SF1">
    <property type="entry name" value="GLUCONOKINASE"/>
    <property type="match status" value="1"/>
</dbReference>
<name>A0ABN1D5Q0_SACER</name>
<dbReference type="InterPro" id="IPR011009">
    <property type="entry name" value="Kinase-like_dom_sf"/>
</dbReference>
<keyword evidence="3" id="KW-1185">Reference proteome</keyword>
<dbReference type="RefSeq" id="WP_011873691.1">
    <property type="nucleotide sequence ID" value="NZ_BAAAGS010000023.1"/>
</dbReference>
<dbReference type="PANTHER" id="PTHR43883">
    <property type="entry name" value="SLR0207 PROTEIN"/>
    <property type="match status" value="1"/>
</dbReference>
<evidence type="ECO:0000313" key="3">
    <source>
        <dbReference type="Proteomes" id="UP001500729"/>
    </source>
</evidence>
<dbReference type="Proteomes" id="UP001500729">
    <property type="component" value="Unassembled WGS sequence"/>
</dbReference>
<dbReference type="InterPro" id="IPR052732">
    <property type="entry name" value="Cell-binding_unc_protein"/>
</dbReference>
<sequence length="505" mass="54694">MVHAEEDSGIRPSPRTSTDVGAAGIAESHCAVVAFIGDRAYKVKKPVDFGFLDFSTVQARETACRRELELNRRLAPDVYLDLCRVLDGTGGTCDWIVVMRRMPPSRRLSELVRTGADVRPDLEKLARLLASFHSTARSGPDVAAEGRASALRRRWVDNFAGAERFVGTVLDRGQFDEIVGLALAYVDGRGRLLDERIGRGYVVDGHGDLLAEDIFCLPDGPRVLDCLEFDDRLRYVDGLDDAAFLAMDLERLGAPRLAHQFLRWYREFSGAQVADSLAHHYTAYRAFVRAKVACLRAAQGAAEAADAAQQLSGIAVRHLRAGQVRLLLVGGLPGTGKTTLAGGLADQLGAVLLRTDVIRKEMPGADDLATHAGYGQGLYNGSQVHGTYEAMLTRCRALLERGETVVLDASWSSAGERESARSIAQDTHSALAELRCVAPREVAEARIAGRYGDVSDATADVAVAMSRHFDDWPQATDVDTTRPPDESAREARSAIEAATSPPAVL</sequence>
<dbReference type="EMBL" id="BAAAGS010000023">
    <property type="protein sequence ID" value="GAA0533963.1"/>
    <property type="molecule type" value="Genomic_DNA"/>
</dbReference>
<proteinExistence type="predicted"/>
<dbReference type="Gene3D" id="3.40.50.300">
    <property type="entry name" value="P-loop containing nucleotide triphosphate hydrolases"/>
    <property type="match status" value="1"/>
</dbReference>
<feature type="region of interest" description="Disordered" evidence="1">
    <location>
        <begin position="1"/>
        <end position="20"/>
    </location>
</feature>
<evidence type="ECO:0000256" key="1">
    <source>
        <dbReference type="SAM" id="MobiDB-lite"/>
    </source>
</evidence>
<feature type="region of interest" description="Disordered" evidence="1">
    <location>
        <begin position="473"/>
        <end position="505"/>
    </location>
</feature>
<gene>
    <name evidence="2" type="ORF">GCM10009533_36340</name>
</gene>
<reference evidence="2 3" key="1">
    <citation type="journal article" date="2019" name="Int. J. Syst. Evol. Microbiol.">
        <title>The Global Catalogue of Microorganisms (GCM) 10K type strain sequencing project: providing services to taxonomists for standard genome sequencing and annotation.</title>
        <authorList>
            <consortium name="The Broad Institute Genomics Platform"/>
            <consortium name="The Broad Institute Genome Sequencing Center for Infectious Disease"/>
            <person name="Wu L."/>
            <person name="Ma J."/>
        </authorList>
    </citation>
    <scope>NUCLEOTIDE SEQUENCE [LARGE SCALE GENOMIC DNA]</scope>
    <source>
        <strain evidence="2 3">JCM 10303</strain>
    </source>
</reference>
<comment type="caution">
    <text evidence="2">The sequence shown here is derived from an EMBL/GenBank/DDBJ whole genome shotgun (WGS) entry which is preliminary data.</text>
</comment>
<feature type="compositionally biased region" description="Basic and acidic residues" evidence="1">
    <location>
        <begin position="479"/>
        <end position="493"/>
    </location>
</feature>
<dbReference type="InterPro" id="IPR027417">
    <property type="entry name" value="P-loop_NTPase"/>
</dbReference>
<dbReference type="SUPFAM" id="SSF56112">
    <property type="entry name" value="Protein kinase-like (PK-like)"/>
    <property type="match status" value="1"/>
</dbReference>